<name>A0A445FBK6_GLYSO</name>
<evidence type="ECO:0000313" key="2">
    <source>
        <dbReference type="EMBL" id="RZB46229.1"/>
    </source>
</evidence>
<reference evidence="2 3" key="1">
    <citation type="submission" date="2018-09" db="EMBL/GenBank/DDBJ databases">
        <title>A high-quality reference genome of wild soybean provides a powerful tool to mine soybean genomes.</title>
        <authorList>
            <person name="Xie M."/>
            <person name="Chung C.Y.L."/>
            <person name="Li M.-W."/>
            <person name="Wong F.-L."/>
            <person name="Chan T.-F."/>
            <person name="Lam H.-M."/>
        </authorList>
    </citation>
    <scope>NUCLEOTIDE SEQUENCE [LARGE SCALE GENOMIC DNA]</scope>
    <source>
        <strain evidence="3">cv. W05</strain>
        <tissue evidence="2">Hypocotyl of etiolated seedlings</tissue>
    </source>
</reference>
<evidence type="ECO:0000313" key="3">
    <source>
        <dbReference type="Proteomes" id="UP000289340"/>
    </source>
</evidence>
<protein>
    <submittedName>
        <fullName evidence="2">Uncharacterized protein</fullName>
    </submittedName>
</protein>
<gene>
    <name evidence="2" type="ORF">D0Y65_050302</name>
</gene>
<dbReference type="EMBL" id="QZWG01000019">
    <property type="protein sequence ID" value="RZB46229.1"/>
    <property type="molecule type" value="Genomic_DNA"/>
</dbReference>
<evidence type="ECO:0000256" key="1">
    <source>
        <dbReference type="SAM" id="MobiDB-lite"/>
    </source>
</evidence>
<accession>A0A445FBK6</accession>
<dbReference type="Proteomes" id="UP000289340">
    <property type="component" value="Chromosome 19"/>
</dbReference>
<feature type="region of interest" description="Disordered" evidence="1">
    <location>
        <begin position="27"/>
        <end position="49"/>
    </location>
</feature>
<comment type="caution">
    <text evidence="2">The sequence shown here is derived from an EMBL/GenBank/DDBJ whole genome shotgun (WGS) entry which is preliminary data.</text>
</comment>
<proteinExistence type="predicted"/>
<keyword evidence="3" id="KW-1185">Reference proteome</keyword>
<feature type="compositionally biased region" description="Polar residues" evidence="1">
    <location>
        <begin position="39"/>
        <end position="49"/>
    </location>
</feature>
<sequence>MFINDRDHTRKSLQVWRLIKVENSVTPLTQSTRKKQNPKHNITNFVGPTKSGTETKHIISMENLFSSTAMFAV</sequence>
<dbReference type="AlphaFoldDB" id="A0A445FBK6"/>
<organism evidence="2 3">
    <name type="scientific">Glycine soja</name>
    <name type="common">Wild soybean</name>
    <dbReference type="NCBI Taxonomy" id="3848"/>
    <lineage>
        <taxon>Eukaryota</taxon>
        <taxon>Viridiplantae</taxon>
        <taxon>Streptophyta</taxon>
        <taxon>Embryophyta</taxon>
        <taxon>Tracheophyta</taxon>
        <taxon>Spermatophyta</taxon>
        <taxon>Magnoliopsida</taxon>
        <taxon>eudicotyledons</taxon>
        <taxon>Gunneridae</taxon>
        <taxon>Pentapetalae</taxon>
        <taxon>rosids</taxon>
        <taxon>fabids</taxon>
        <taxon>Fabales</taxon>
        <taxon>Fabaceae</taxon>
        <taxon>Papilionoideae</taxon>
        <taxon>50 kb inversion clade</taxon>
        <taxon>NPAAA clade</taxon>
        <taxon>indigoferoid/millettioid clade</taxon>
        <taxon>Phaseoleae</taxon>
        <taxon>Glycine</taxon>
        <taxon>Glycine subgen. Soja</taxon>
    </lineage>
</organism>